<organism evidence="7 8">
    <name type="scientific">Eschrichtius robustus</name>
    <name type="common">California gray whale</name>
    <name type="synonym">Eschrichtius gibbosus</name>
    <dbReference type="NCBI Taxonomy" id="9764"/>
    <lineage>
        <taxon>Eukaryota</taxon>
        <taxon>Metazoa</taxon>
        <taxon>Chordata</taxon>
        <taxon>Craniata</taxon>
        <taxon>Vertebrata</taxon>
        <taxon>Euteleostomi</taxon>
        <taxon>Mammalia</taxon>
        <taxon>Eutheria</taxon>
        <taxon>Laurasiatheria</taxon>
        <taxon>Artiodactyla</taxon>
        <taxon>Whippomorpha</taxon>
        <taxon>Cetacea</taxon>
        <taxon>Mysticeti</taxon>
        <taxon>Eschrichtiidae</taxon>
        <taxon>Eschrichtius</taxon>
    </lineage>
</organism>
<dbReference type="InterPro" id="IPR000504">
    <property type="entry name" value="RRM_dom"/>
</dbReference>
<dbReference type="SMART" id="SM00360">
    <property type="entry name" value="RRM"/>
    <property type="match status" value="1"/>
</dbReference>
<dbReference type="InterPro" id="IPR012677">
    <property type="entry name" value="Nucleotide-bd_a/b_plait_sf"/>
</dbReference>
<evidence type="ECO:0000256" key="2">
    <source>
        <dbReference type="ARBA" id="ARBA00022737"/>
    </source>
</evidence>
<dbReference type="PROSITE" id="PS50102">
    <property type="entry name" value="RRM"/>
    <property type="match status" value="1"/>
</dbReference>
<reference evidence="7 8" key="1">
    <citation type="submission" date="2022-11" db="EMBL/GenBank/DDBJ databases">
        <title>Whole genome sequence of Eschrichtius robustus ER-17-0199.</title>
        <authorList>
            <person name="Bruniche-Olsen A."/>
            <person name="Black A.N."/>
            <person name="Fields C.J."/>
            <person name="Walden K."/>
            <person name="Dewoody J.A."/>
        </authorList>
    </citation>
    <scope>NUCLEOTIDE SEQUENCE [LARGE SCALE GENOMIC DNA]</scope>
    <source>
        <strain evidence="7">ER-17-0199</strain>
        <tissue evidence="7">Blubber</tissue>
    </source>
</reference>
<dbReference type="Pfam" id="PF00076">
    <property type="entry name" value="RRM_1"/>
    <property type="match status" value="1"/>
</dbReference>
<dbReference type="EMBL" id="JAIQCJ010002406">
    <property type="protein sequence ID" value="KAJ8776470.1"/>
    <property type="molecule type" value="Genomic_DNA"/>
</dbReference>
<dbReference type="GO" id="GO:0007417">
    <property type="term" value="P:central nervous system development"/>
    <property type="evidence" value="ECO:0007669"/>
    <property type="project" value="TreeGrafter"/>
</dbReference>
<keyword evidence="8" id="KW-1185">Reference proteome</keyword>
<accession>A0AB34GCB2</accession>
<evidence type="ECO:0000256" key="5">
    <source>
        <dbReference type="SAM" id="MobiDB-lite"/>
    </source>
</evidence>
<keyword evidence="3 4" id="KW-0694">RNA-binding</keyword>
<keyword evidence="2" id="KW-0677">Repeat</keyword>
<dbReference type="GO" id="GO:0006417">
    <property type="term" value="P:regulation of translation"/>
    <property type="evidence" value="ECO:0007669"/>
    <property type="project" value="TreeGrafter"/>
</dbReference>
<dbReference type="AlphaFoldDB" id="A0AB34GCB2"/>
<dbReference type="PANTHER" id="PTHR48032">
    <property type="entry name" value="RNA-BINDING PROTEIN MUSASHI HOMOLOG RBP6"/>
    <property type="match status" value="1"/>
</dbReference>
<feature type="compositionally biased region" description="Low complexity" evidence="5">
    <location>
        <begin position="176"/>
        <end position="193"/>
    </location>
</feature>
<dbReference type="SUPFAM" id="SSF54928">
    <property type="entry name" value="RNA-binding domain, RBD"/>
    <property type="match status" value="1"/>
</dbReference>
<feature type="region of interest" description="Disordered" evidence="5">
    <location>
        <begin position="536"/>
        <end position="589"/>
    </location>
</feature>
<dbReference type="PANTHER" id="PTHR48032:SF3">
    <property type="entry name" value="RNA-BINDING PROTEIN MUSASHI HOMOLOG 1"/>
    <property type="match status" value="1"/>
</dbReference>
<feature type="region of interest" description="Disordered" evidence="5">
    <location>
        <begin position="343"/>
        <end position="390"/>
    </location>
</feature>
<dbReference type="GO" id="GO:0003729">
    <property type="term" value="F:mRNA binding"/>
    <property type="evidence" value="ECO:0007669"/>
    <property type="project" value="TreeGrafter"/>
</dbReference>
<comment type="caution">
    <text evidence="7">The sequence shown here is derived from an EMBL/GenBank/DDBJ whole genome shotgun (WGS) entry which is preliminary data.</text>
</comment>
<feature type="domain" description="RRM" evidence="6">
    <location>
        <begin position="400"/>
        <end position="476"/>
    </location>
</feature>
<dbReference type="Proteomes" id="UP001159641">
    <property type="component" value="Unassembled WGS sequence"/>
</dbReference>
<feature type="compositionally biased region" description="Low complexity" evidence="5">
    <location>
        <begin position="46"/>
        <end position="55"/>
    </location>
</feature>
<feature type="compositionally biased region" description="Gly residues" evidence="5">
    <location>
        <begin position="272"/>
        <end position="287"/>
    </location>
</feature>
<dbReference type="Gene3D" id="3.30.70.330">
    <property type="match status" value="2"/>
</dbReference>
<feature type="compositionally biased region" description="Pro residues" evidence="5">
    <location>
        <begin position="136"/>
        <end position="146"/>
    </location>
</feature>
<name>A0AB34GCB2_ESCRO</name>
<dbReference type="InterPro" id="IPR035979">
    <property type="entry name" value="RBD_domain_sf"/>
</dbReference>
<evidence type="ECO:0000313" key="8">
    <source>
        <dbReference type="Proteomes" id="UP001159641"/>
    </source>
</evidence>
<protein>
    <recommendedName>
        <fullName evidence="6">RRM domain-containing protein</fullName>
    </recommendedName>
</protein>
<sequence>MEVKIRNRATLKAPGSASFREGVPAARPPCRGGWGVRPRPGPGPPRDSGSLSPSGTREPGGSGVPAPPPPRAPGRTGERWDLCSQGGGGRSRQVGPRRALPSAVPARPPERGRGRGQHGLSVRPPSPRSSSAPRRALPPPPPPPLRCPRRPRLPMETDAPQPGLASPDSPHDPWYGPARPGPALLARARPGPANMADPARCSSGDSVGRLRRVSEPGSARRPGWAPGTPRRPGTGHPSPALRPADPGRLRALFRAPPGDPESAERSASAHGPAGGGEEMRGSGGIGGWAEPPGPAGGSANSARTCGSNFCEAAPGAAGTRPEPSPLQPSSALGFLGPPVGARRLHGSRVRTGGGGSGGERAACLARGRPGRAGVTGGKGRGKGGRARGAGWSEGGCVVTEGLREYFGQFGEVKECLVMRDPLTKRSRGFGFVTFMDQAGVDKVLAQSRHELDSKTIDPKVAFPRRAQPKMVTRTKKIFVGGLSVNTTVEDVKQYFEQFGKAACPRGRRCHGNRAPGEAVSGRVFCSGLNRRWHVKPARGGQGELENRLPGSEGDSRECQGPRGGGPPARIEGPPPRGEQWSAAMAATQA</sequence>
<evidence type="ECO:0000256" key="4">
    <source>
        <dbReference type="PROSITE-ProRule" id="PRU00176"/>
    </source>
</evidence>
<evidence type="ECO:0000313" key="7">
    <source>
        <dbReference type="EMBL" id="KAJ8776470.1"/>
    </source>
</evidence>
<evidence type="ECO:0000256" key="3">
    <source>
        <dbReference type="ARBA" id="ARBA00022884"/>
    </source>
</evidence>
<evidence type="ECO:0000256" key="1">
    <source>
        <dbReference type="ARBA" id="ARBA00022553"/>
    </source>
</evidence>
<evidence type="ECO:0000259" key="6">
    <source>
        <dbReference type="PROSITE" id="PS50102"/>
    </source>
</evidence>
<dbReference type="GO" id="GO:0005737">
    <property type="term" value="C:cytoplasm"/>
    <property type="evidence" value="ECO:0007669"/>
    <property type="project" value="TreeGrafter"/>
</dbReference>
<gene>
    <name evidence="7" type="ORF">J1605_015493</name>
</gene>
<feature type="region of interest" description="Disordered" evidence="5">
    <location>
        <begin position="1"/>
        <end position="302"/>
    </location>
</feature>
<proteinExistence type="predicted"/>
<keyword evidence="1" id="KW-0597">Phosphoprotein</keyword>
<dbReference type="FunFam" id="3.30.70.330:FF:000596">
    <property type="entry name" value="RNA-binding protein Musashi homolog 1"/>
    <property type="match status" value="1"/>
</dbReference>
<feature type="compositionally biased region" description="Low complexity" evidence="5">
    <location>
        <begin position="219"/>
        <end position="235"/>
    </location>
</feature>